<feature type="binding site" evidence="6">
    <location>
        <begin position="15"/>
        <end position="17"/>
    </location>
    <ligand>
        <name>FMN</name>
        <dbReference type="ChEBI" id="CHEBI:58210"/>
    </ligand>
</feature>
<dbReference type="STRING" id="645517.A6F65_02059"/>
<evidence type="ECO:0000259" key="8">
    <source>
        <dbReference type="Pfam" id="PF02525"/>
    </source>
</evidence>
<dbReference type="EC" id="1.6.5.-" evidence="6"/>
<comment type="function">
    <text evidence="6">Also exhibits azoreductase activity. Catalyzes the reductive cleavage of the azo bond in aromatic azo compounds to the corresponding amines.</text>
</comment>
<dbReference type="GO" id="GO:0016652">
    <property type="term" value="F:oxidoreductase activity, acting on NAD(P)H as acceptor"/>
    <property type="evidence" value="ECO:0007669"/>
    <property type="project" value="UniProtKB-UniRule"/>
</dbReference>
<evidence type="ECO:0000256" key="7">
    <source>
        <dbReference type="SAM" id="MobiDB-lite"/>
    </source>
</evidence>
<gene>
    <name evidence="9" type="primary">azoR1</name>
    <name evidence="6" type="synonym">azoR</name>
    <name evidence="9" type="ORF">A6F65_02059</name>
</gene>
<evidence type="ECO:0000313" key="10">
    <source>
        <dbReference type="Proteomes" id="UP000092698"/>
    </source>
</evidence>
<evidence type="ECO:0000256" key="4">
    <source>
        <dbReference type="ARBA" id="ARBA00023027"/>
    </source>
</evidence>
<dbReference type="AlphaFoldDB" id="A0A1C7DA33"/>
<evidence type="ECO:0000256" key="1">
    <source>
        <dbReference type="ARBA" id="ARBA00022630"/>
    </source>
</evidence>
<comment type="cofactor">
    <cofactor evidence="6">
        <name>FMN</name>
        <dbReference type="ChEBI" id="CHEBI:58210"/>
    </cofactor>
    <text evidence="6">Binds 1 FMN per subunit.</text>
</comment>
<dbReference type="PATRIC" id="fig|645517.4.peg.2042"/>
<dbReference type="Proteomes" id="UP000092698">
    <property type="component" value="Chromosome"/>
</dbReference>
<dbReference type="RefSeq" id="WP_067788371.1">
    <property type="nucleotide sequence ID" value="NZ_CP016545.1"/>
</dbReference>
<dbReference type="PANTHER" id="PTHR43741">
    <property type="entry name" value="FMN-DEPENDENT NADH-AZOREDUCTASE 1"/>
    <property type="match status" value="1"/>
</dbReference>
<evidence type="ECO:0000256" key="5">
    <source>
        <dbReference type="ARBA" id="ARBA00048542"/>
    </source>
</evidence>
<keyword evidence="3 6" id="KW-0560">Oxidoreductase</keyword>
<feature type="binding site" evidence="6">
    <location>
        <begin position="139"/>
        <end position="142"/>
    </location>
    <ligand>
        <name>FMN</name>
        <dbReference type="ChEBI" id="CHEBI:58210"/>
    </ligand>
</feature>
<name>A0A1C7DA33_9SPHN</name>
<dbReference type="InterPro" id="IPR050104">
    <property type="entry name" value="FMN-dep_NADH:Q_OxRdtase_AzoR1"/>
</dbReference>
<dbReference type="EMBL" id="CP016545">
    <property type="protein sequence ID" value="ANU08346.1"/>
    <property type="molecule type" value="Genomic_DNA"/>
</dbReference>
<evidence type="ECO:0000313" key="9">
    <source>
        <dbReference type="EMBL" id="ANU08346.1"/>
    </source>
</evidence>
<dbReference type="InterPro" id="IPR023048">
    <property type="entry name" value="NADH:quinone_OxRdtase_FMN_depd"/>
</dbReference>
<keyword evidence="2 6" id="KW-0288">FMN</keyword>
<comment type="subunit">
    <text evidence="6">Homodimer.</text>
</comment>
<evidence type="ECO:0000256" key="6">
    <source>
        <dbReference type="HAMAP-Rule" id="MF_01216"/>
    </source>
</evidence>
<feature type="binding site" evidence="6">
    <location>
        <begin position="95"/>
        <end position="98"/>
    </location>
    <ligand>
        <name>FMN</name>
        <dbReference type="ChEBI" id="CHEBI:58210"/>
    </ligand>
</feature>
<keyword evidence="1 6" id="KW-0285">Flavoprotein</keyword>
<reference evidence="9 10" key="1">
    <citation type="submission" date="2016-07" db="EMBL/GenBank/DDBJ databases">
        <title>Complete genome sequence of Altererythrobacter namhicola JCM 16345T, containing esterase-encoding genes.</title>
        <authorList>
            <person name="Cheng H."/>
            <person name="Wu Y.-H."/>
            <person name="Jian S.-L."/>
            <person name="Huo Y.-Y."/>
            <person name="Wang C.-S."/>
            <person name="Xu X.-W."/>
        </authorList>
    </citation>
    <scope>NUCLEOTIDE SEQUENCE [LARGE SCALE GENOMIC DNA]</scope>
    <source>
        <strain evidence="9 10">JCM 16345</strain>
    </source>
</reference>
<dbReference type="GO" id="GO:0010181">
    <property type="term" value="F:FMN binding"/>
    <property type="evidence" value="ECO:0007669"/>
    <property type="project" value="UniProtKB-UniRule"/>
</dbReference>
<dbReference type="PANTHER" id="PTHR43741:SF4">
    <property type="entry name" value="FMN-DEPENDENT NADH:QUINONE OXIDOREDUCTASE"/>
    <property type="match status" value="1"/>
</dbReference>
<dbReference type="InterPro" id="IPR029039">
    <property type="entry name" value="Flavoprotein-like_sf"/>
</dbReference>
<dbReference type="EC" id="1.7.1.17" evidence="6"/>
<feature type="region of interest" description="Disordered" evidence="7">
    <location>
        <begin position="35"/>
        <end position="65"/>
    </location>
</feature>
<comment type="catalytic activity">
    <reaction evidence="5">
        <text>N,N-dimethyl-1,4-phenylenediamine + anthranilate + 2 NAD(+) = 2-(4-dimethylaminophenyl)diazenylbenzoate + 2 NADH + 2 H(+)</text>
        <dbReference type="Rhea" id="RHEA:55872"/>
        <dbReference type="ChEBI" id="CHEBI:15378"/>
        <dbReference type="ChEBI" id="CHEBI:15783"/>
        <dbReference type="ChEBI" id="CHEBI:16567"/>
        <dbReference type="ChEBI" id="CHEBI:57540"/>
        <dbReference type="ChEBI" id="CHEBI:57945"/>
        <dbReference type="ChEBI" id="CHEBI:71579"/>
        <dbReference type="EC" id="1.7.1.17"/>
    </reaction>
    <physiologicalReaction direction="right-to-left" evidence="5">
        <dbReference type="Rhea" id="RHEA:55874"/>
    </physiologicalReaction>
</comment>
<dbReference type="GO" id="GO:0009055">
    <property type="term" value="F:electron transfer activity"/>
    <property type="evidence" value="ECO:0007669"/>
    <property type="project" value="UniProtKB-UniRule"/>
</dbReference>
<comment type="similarity">
    <text evidence="6">Belongs to the azoreductase type 1 family.</text>
</comment>
<evidence type="ECO:0000256" key="2">
    <source>
        <dbReference type="ARBA" id="ARBA00022643"/>
    </source>
</evidence>
<organism evidence="9 10">
    <name type="scientific">Paraurantiacibacter namhicola</name>
    <dbReference type="NCBI Taxonomy" id="645517"/>
    <lineage>
        <taxon>Bacteria</taxon>
        <taxon>Pseudomonadati</taxon>
        <taxon>Pseudomonadota</taxon>
        <taxon>Alphaproteobacteria</taxon>
        <taxon>Sphingomonadales</taxon>
        <taxon>Erythrobacteraceae</taxon>
        <taxon>Paraurantiacibacter</taxon>
    </lineage>
</organism>
<dbReference type="OrthoDB" id="9787136at2"/>
<comment type="catalytic activity">
    <reaction evidence="6">
        <text>2 a quinone + NADH + H(+) = 2 a 1,4-benzosemiquinone + NAD(+)</text>
        <dbReference type="Rhea" id="RHEA:65952"/>
        <dbReference type="ChEBI" id="CHEBI:15378"/>
        <dbReference type="ChEBI" id="CHEBI:57540"/>
        <dbReference type="ChEBI" id="CHEBI:57945"/>
        <dbReference type="ChEBI" id="CHEBI:132124"/>
        <dbReference type="ChEBI" id="CHEBI:134225"/>
    </reaction>
</comment>
<protein>
    <recommendedName>
        <fullName evidence="6">FMN dependent NADH:quinone oxidoreductase</fullName>
        <ecNumber evidence="6">1.6.5.-</ecNumber>
    </recommendedName>
    <alternativeName>
        <fullName evidence="6">Azo-dye reductase</fullName>
    </alternativeName>
    <alternativeName>
        <fullName evidence="6">FMN-dependent NADH-azo compound oxidoreductase</fullName>
    </alternativeName>
    <alternativeName>
        <fullName evidence="6">FMN-dependent NADH-azoreductase</fullName>
        <ecNumber evidence="6">1.7.1.17</ecNumber>
    </alternativeName>
</protein>
<dbReference type="GO" id="GO:0016655">
    <property type="term" value="F:oxidoreductase activity, acting on NAD(P)H, quinone or similar compound as acceptor"/>
    <property type="evidence" value="ECO:0007669"/>
    <property type="project" value="InterPro"/>
</dbReference>
<dbReference type="HAMAP" id="MF_01216">
    <property type="entry name" value="Azoreductase_type1"/>
    <property type="match status" value="1"/>
</dbReference>
<feature type="domain" description="Flavodoxin-like fold" evidence="8">
    <location>
        <begin position="1"/>
        <end position="197"/>
    </location>
</feature>
<proteinExistence type="inferred from homology"/>
<dbReference type="Pfam" id="PF02525">
    <property type="entry name" value="Flavodoxin_2"/>
    <property type="match status" value="1"/>
</dbReference>
<sequence>MQILRIDSATTGEQSVSRRLTGLILDHLTAKNPGADVTSRDLSSNPVPHLDPVTTTANRTAPDTHEEAVERAYPEEKAVLDEFLAADTVVIGAPMYNFSVPSNLKAWMDRLAVPGTTFRFSESGPEGLAGNRRIIVASTRGGEYGEDNPMDHQESLLKTFMGFLGIDNVEIIRVEKIGYGPEAIEEGVAAAREQIAKL</sequence>
<accession>A0A1C7DA33</accession>
<comment type="caution">
    <text evidence="6">Lacks conserved residue(s) required for the propagation of feature annotation.</text>
</comment>
<comment type="function">
    <text evidence="6">Quinone reductase that provides resistance to thiol-specific stress caused by electrophilic quinones.</text>
</comment>
<evidence type="ECO:0000256" key="3">
    <source>
        <dbReference type="ARBA" id="ARBA00023002"/>
    </source>
</evidence>
<dbReference type="Gene3D" id="3.40.50.360">
    <property type="match status" value="1"/>
</dbReference>
<keyword evidence="10" id="KW-1185">Reference proteome</keyword>
<dbReference type="SUPFAM" id="SSF52218">
    <property type="entry name" value="Flavoproteins"/>
    <property type="match status" value="1"/>
</dbReference>
<dbReference type="KEGG" id="anh:A6F65_02059"/>
<keyword evidence="4 6" id="KW-0520">NAD</keyword>
<dbReference type="InterPro" id="IPR003680">
    <property type="entry name" value="Flavodoxin_fold"/>
</dbReference>